<dbReference type="Gene3D" id="3.10.580.10">
    <property type="entry name" value="CBS-domain"/>
    <property type="match status" value="1"/>
</dbReference>
<sequence length="34" mass="3747">MIDENHCNQLLVVDEGNHLIGALHTHDLIAAKVL</sequence>
<dbReference type="SUPFAM" id="SSF54631">
    <property type="entry name" value="CBS-domain pair"/>
    <property type="match status" value="1"/>
</dbReference>
<protein>
    <submittedName>
        <fullName evidence="1">Protein containing Cystathionine beta-synthase, core domain protein</fullName>
    </submittedName>
</protein>
<reference evidence="1" key="1">
    <citation type="journal article" date="2012" name="PLoS ONE">
        <title>Gene sets for utilization of primary and secondary nutrition supplies in the distal gut of endangered iberian lynx.</title>
        <authorList>
            <person name="Alcaide M."/>
            <person name="Messina E."/>
            <person name="Richter M."/>
            <person name="Bargiela R."/>
            <person name="Peplies J."/>
            <person name="Huws S.A."/>
            <person name="Newbold C.J."/>
            <person name="Golyshin P.N."/>
            <person name="Simon M.A."/>
            <person name="Lopez G."/>
            <person name="Yakimov M.M."/>
            <person name="Ferrer M."/>
        </authorList>
    </citation>
    <scope>NUCLEOTIDE SEQUENCE</scope>
</reference>
<accession>J9GJX8</accession>
<dbReference type="AlphaFoldDB" id="J9GJX8"/>
<dbReference type="InterPro" id="IPR046342">
    <property type="entry name" value="CBS_dom_sf"/>
</dbReference>
<evidence type="ECO:0000313" key="1">
    <source>
        <dbReference type="EMBL" id="EJW99939.1"/>
    </source>
</evidence>
<proteinExistence type="predicted"/>
<name>J9GJX8_9ZZZZ</name>
<gene>
    <name evidence="1" type="ORF">EVA_11953</name>
</gene>
<organism evidence="1">
    <name type="scientific">gut metagenome</name>
    <dbReference type="NCBI Taxonomy" id="749906"/>
    <lineage>
        <taxon>unclassified sequences</taxon>
        <taxon>metagenomes</taxon>
        <taxon>organismal metagenomes</taxon>
    </lineage>
</organism>
<comment type="caution">
    <text evidence="1">The sequence shown here is derived from an EMBL/GenBank/DDBJ whole genome shotgun (WGS) entry which is preliminary data.</text>
</comment>
<dbReference type="EMBL" id="AMCI01003591">
    <property type="protein sequence ID" value="EJW99939.1"/>
    <property type="molecule type" value="Genomic_DNA"/>
</dbReference>